<dbReference type="InterPro" id="IPR000700">
    <property type="entry name" value="PAS-assoc_C"/>
</dbReference>
<dbReference type="EC" id="2.7.13.3" evidence="2"/>
<dbReference type="Pfam" id="PF13426">
    <property type="entry name" value="PAS_9"/>
    <property type="match status" value="1"/>
</dbReference>
<feature type="domain" description="PAS" evidence="11">
    <location>
        <begin position="267"/>
        <end position="317"/>
    </location>
</feature>
<name>A0A1I2XQ52_9FIRM</name>
<proteinExistence type="predicted"/>
<dbReference type="NCBIfam" id="TIGR00229">
    <property type="entry name" value="sensory_box"/>
    <property type="match status" value="1"/>
</dbReference>
<dbReference type="PRINTS" id="PR00344">
    <property type="entry name" value="BCTRLSENSOR"/>
</dbReference>
<dbReference type="RefSeq" id="WP_165613626.1">
    <property type="nucleotide sequence ID" value="NZ_FOOX01000018.1"/>
</dbReference>
<keyword evidence="5" id="KW-0547">Nucleotide-binding</keyword>
<dbReference type="STRING" id="341036.SAMN05660649_04089"/>
<feature type="coiled-coil region" evidence="9">
    <location>
        <begin position="230"/>
        <end position="257"/>
    </location>
</feature>
<dbReference type="InterPro" id="IPR036890">
    <property type="entry name" value="HATPase_C_sf"/>
</dbReference>
<dbReference type="InterPro" id="IPR005467">
    <property type="entry name" value="His_kinase_dom"/>
</dbReference>
<keyword evidence="6" id="KW-0418">Kinase</keyword>
<dbReference type="InterPro" id="IPR004358">
    <property type="entry name" value="Sig_transdc_His_kin-like_C"/>
</dbReference>
<dbReference type="PROSITE" id="PS50112">
    <property type="entry name" value="PAS"/>
    <property type="match status" value="1"/>
</dbReference>
<dbReference type="AlphaFoldDB" id="A0A1I2XQ52"/>
<dbReference type="SUPFAM" id="SSF55874">
    <property type="entry name" value="ATPase domain of HSP90 chaperone/DNA topoisomerase II/histidine kinase"/>
    <property type="match status" value="1"/>
</dbReference>
<evidence type="ECO:0000256" key="7">
    <source>
        <dbReference type="ARBA" id="ARBA00022840"/>
    </source>
</evidence>
<dbReference type="PROSITE" id="PS50113">
    <property type="entry name" value="PAC"/>
    <property type="match status" value="1"/>
</dbReference>
<dbReference type="Pfam" id="PF02518">
    <property type="entry name" value="HATPase_c"/>
    <property type="match status" value="1"/>
</dbReference>
<keyword evidence="14" id="KW-1185">Reference proteome</keyword>
<protein>
    <recommendedName>
        <fullName evidence="2">histidine kinase</fullName>
        <ecNumber evidence="2">2.7.13.3</ecNumber>
    </recommendedName>
</protein>
<dbReference type="InterPro" id="IPR003594">
    <property type="entry name" value="HATPase_dom"/>
</dbReference>
<evidence type="ECO:0000256" key="2">
    <source>
        <dbReference type="ARBA" id="ARBA00012438"/>
    </source>
</evidence>
<evidence type="ECO:0000313" key="13">
    <source>
        <dbReference type="EMBL" id="SFH15532.1"/>
    </source>
</evidence>
<keyword evidence="4" id="KW-0808">Transferase</keyword>
<dbReference type="SUPFAM" id="SSF47384">
    <property type="entry name" value="Homodimeric domain of signal transducing histidine kinase"/>
    <property type="match status" value="1"/>
</dbReference>
<evidence type="ECO:0000256" key="1">
    <source>
        <dbReference type="ARBA" id="ARBA00000085"/>
    </source>
</evidence>
<dbReference type="PANTHER" id="PTHR43065">
    <property type="entry name" value="SENSOR HISTIDINE KINASE"/>
    <property type="match status" value="1"/>
</dbReference>
<dbReference type="SUPFAM" id="SSF55785">
    <property type="entry name" value="PYP-like sensor domain (PAS domain)"/>
    <property type="match status" value="1"/>
</dbReference>
<evidence type="ECO:0000313" key="14">
    <source>
        <dbReference type="Proteomes" id="UP000199337"/>
    </source>
</evidence>
<dbReference type="PANTHER" id="PTHR43065:SF46">
    <property type="entry name" value="C4-DICARBOXYLATE TRANSPORT SENSOR PROTEIN DCTB"/>
    <property type="match status" value="1"/>
</dbReference>
<evidence type="ECO:0000259" key="11">
    <source>
        <dbReference type="PROSITE" id="PS50112"/>
    </source>
</evidence>
<evidence type="ECO:0000256" key="4">
    <source>
        <dbReference type="ARBA" id="ARBA00022679"/>
    </source>
</evidence>
<gene>
    <name evidence="13" type="ORF">SAMN05660649_04089</name>
</gene>
<keyword evidence="7" id="KW-0067">ATP-binding</keyword>
<dbReference type="CDD" id="cd00082">
    <property type="entry name" value="HisKA"/>
    <property type="match status" value="1"/>
</dbReference>
<dbReference type="InterPro" id="IPR000014">
    <property type="entry name" value="PAS"/>
</dbReference>
<comment type="catalytic activity">
    <reaction evidence="1">
        <text>ATP + protein L-histidine = ADP + protein N-phospho-L-histidine.</text>
        <dbReference type="EC" id="2.7.13.3"/>
    </reaction>
</comment>
<accession>A0A1I2XQ52</accession>
<dbReference type="SMART" id="SM00091">
    <property type="entry name" value="PAS"/>
    <property type="match status" value="1"/>
</dbReference>
<evidence type="ECO:0000256" key="5">
    <source>
        <dbReference type="ARBA" id="ARBA00022741"/>
    </source>
</evidence>
<dbReference type="GO" id="GO:0005524">
    <property type="term" value="F:ATP binding"/>
    <property type="evidence" value="ECO:0007669"/>
    <property type="project" value="UniProtKB-KW"/>
</dbReference>
<evidence type="ECO:0000259" key="10">
    <source>
        <dbReference type="PROSITE" id="PS50109"/>
    </source>
</evidence>
<dbReference type="GO" id="GO:0000155">
    <property type="term" value="F:phosphorelay sensor kinase activity"/>
    <property type="evidence" value="ECO:0007669"/>
    <property type="project" value="InterPro"/>
</dbReference>
<evidence type="ECO:0000256" key="8">
    <source>
        <dbReference type="ARBA" id="ARBA00023012"/>
    </source>
</evidence>
<dbReference type="InterPro" id="IPR036097">
    <property type="entry name" value="HisK_dim/P_sf"/>
</dbReference>
<dbReference type="InterPro" id="IPR035965">
    <property type="entry name" value="PAS-like_dom_sf"/>
</dbReference>
<dbReference type="Pfam" id="PF00512">
    <property type="entry name" value="HisKA"/>
    <property type="match status" value="1"/>
</dbReference>
<organism evidence="13 14">
    <name type="scientific">Desulfotruncus arcticus DSM 17038</name>
    <dbReference type="NCBI Taxonomy" id="1121424"/>
    <lineage>
        <taxon>Bacteria</taxon>
        <taxon>Bacillati</taxon>
        <taxon>Bacillota</taxon>
        <taxon>Clostridia</taxon>
        <taxon>Eubacteriales</taxon>
        <taxon>Desulfallaceae</taxon>
        <taxon>Desulfotruncus</taxon>
    </lineage>
</organism>
<evidence type="ECO:0000256" key="3">
    <source>
        <dbReference type="ARBA" id="ARBA00022553"/>
    </source>
</evidence>
<dbReference type="Gene3D" id="3.30.565.10">
    <property type="entry name" value="Histidine kinase-like ATPase, C-terminal domain"/>
    <property type="match status" value="1"/>
</dbReference>
<dbReference type="SMART" id="SM00387">
    <property type="entry name" value="HATPase_c"/>
    <property type="match status" value="1"/>
</dbReference>
<keyword evidence="9" id="KW-0175">Coiled coil</keyword>
<reference evidence="14" key="1">
    <citation type="submission" date="2016-10" db="EMBL/GenBank/DDBJ databases">
        <authorList>
            <person name="Varghese N."/>
            <person name="Submissions S."/>
        </authorList>
    </citation>
    <scope>NUCLEOTIDE SEQUENCE [LARGE SCALE GENOMIC DNA]</scope>
    <source>
        <strain evidence="14">DSM 17038</strain>
    </source>
</reference>
<dbReference type="Gene3D" id="1.10.287.130">
    <property type="match status" value="1"/>
</dbReference>
<dbReference type="Proteomes" id="UP000199337">
    <property type="component" value="Unassembled WGS sequence"/>
</dbReference>
<sequence length="585" mass="67133">MKEKIAMEKEINNNNFKGLISYLRKHYGDEGVQLVTRGLINSEKYLIADKYDPLKVTPVQEHHLLDNAYWVSNEFSLQLLANVKKVVSGPNPLFTAGENSVINHMSKSSLFMARIFGPKILAHHVSRLNARFNRTKEVRLVELTDSSAIFELHYKPGYHVTKDVCNWNLGIYSGMARLAGVRGGKIEEIKCVVDGSECCVFTVTWKKNSLIKRLLSWLMRSVTQELVEDYEFTTRQRDKLIDNLKQSEERYRVLTDNSLTGIYIIQKGVFVYVNDRFTQMLNYSSSEMIGKKCWEFLHPEYQDIIKERLMTNSGENQVRFYYELCACRKDGELIWFQVLSTNIEYNSQYAIMGNVIDITERKQMEKEIARLDRLNLISEMAAGIGHEIRNPMTTVRGLLQVLGGKKVCIQYKEYYDLMIEELDRANSIITEYLSLARNKVVDLKTQNLNNIVQALSPLIQADAMVSDKYYQVELKDIPDLLLDEKEIRQLILNLVRNGLEAMSPRGILTIRTFADSEKVVLAVQDQGKGIEPRLLERMGTPFFSTKDNGTGLGLAVCYSIAARHNGTIKVETGPKGTTFYVWFRL</sequence>
<evidence type="ECO:0000259" key="12">
    <source>
        <dbReference type="PROSITE" id="PS50113"/>
    </source>
</evidence>
<dbReference type="InterPro" id="IPR003661">
    <property type="entry name" value="HisK_dim/P_dom"/>
</dbReference>
<feature type="domain" description="PAC" evidence="12">
    <location>
        <begin position="320"/>
        <end position="370"/>
    </location>
</feature>
<dbReference type="Gene3D" id="3.30.450.20">
    <property type="entry name" value="PAS domain"/>
    <property type="match status" value="1"/>
</dbReference>
<feature type="domain" description="Histidine kinase" evidence="10">
    <location>
        <begin position="383"/>
        <end position="585"/>
    </location>
</feature>
<dbReference type="SMART" id="SM00388">
    <property type="entry name" value="HisKA"/>
    <property type="match status" value="1"/>
</dbReference>
<dbReference type="PROSITE" id="PS50109">
    <property type="entry name" value="HIS_KIN"/>
    <property type="match status" value="1"/>
</dbReference>
<dbReference type="EMBL" id="FOOX01000018">
    <property type="protein sequence ID" value="SFH15532.1"/>
    <property type="molecule type" value="Genomic_DNA"/>
</dbReference>
<keyword evidence="8" id="KW-0902">Two-component regulatory system</keyword>
<evidence type="ECO:0000256" key="6">
    <source>
        <dbReference type="ARBA" id="ARBA00022777"/>
    </source>
</evidence>
<keyword evidence="3" id="KW-0597">Phosphoprotein</keyword>
<evidence type="ECO:0000256" key="9">
    <source>
        <dbReference type="SAM" id="Coils"/>
    </source>
</evidence>
<dbReference type="CDD" id="cd00130">
    <property type="entry name" value="PAS"/>
    <property type="match status" value="1"/>
</dbReference>